<keyword evidence="3" id="KW-0472">Membrane</keyword>
<reference evidence="8 9" key="1">
    <citation type="submission" date="2018-07" db="EMBL/GenBank/DDBJ databases">
        <authorList>
            <person name="Peeters C."/>
        </authorList>
    </citation>
    <scope>NUCLEOTIDE SEQUENCE [LARGE SCALE GENOMIC DNA]</scope>
    <source>
        <strain evidence="8 9">LMG 3411</strain>
    </source>
</reference>
<dbReference type="GO" id="GO:0015807">
    <property type="term" value="P:L-amino acid transport"/>
    <property type="evidence" value="ECO:0007669"/>
    <property type="project" value="TreeGrafter"/>
</dbReference>
<keyword evidence="9" id="KW-1185">Reference proteome</keyword>
<dbReference type="InterPro" id="IPR027417">
    <property type="entry name" value="P-loop_NTPase"/>
</dbReference>
<dbReference type="GO" id="GO:0016887">
    <property type="term" value="F:ATP hydrolysis activity"/>
    <property type="evidence" value="ECO:0007669"/>
    <property type="project" value="InterPro"/>
</dbReference>
<keyword evidence="4" id="KW-0547">Nucleotide-binding</keyword>
<sequence>MILQASKLVAYIEGAKVLREVDLDIRAGETVALIGRNGAGKTSLLRGIMGTLPLAQGSLLYQGQSLAAREAHARAGLGIGFAPEERRLIGKFTVIENMMVPAWACKLSAQQIRERLDLIYSVAPELEQLNHRLGGLLSGGQQKMVALGRALMAGENLVLLDEPFQGLAPALALRYADSLKTLRARKPDLAVLITESNPKLLQPMADRIVTIERGEIISEESSQ</sequence>
<dbReference type="Proteomes" id="UP000289184">
    <property type="component" value="Unassembled WGS sequence"/>
</dbReference>
<dbReference type="InterPro" id="IPR003593">
    <property type="entry name" value="AAA+_ATPase"/>
</dbReference>
<dbReference type="AlphaFoldDB" id="A0A446CYV1"/>
<evidence type="ECO:0000256" key="1">
    <source>
        <dbReference type="ARBA" id="ARBA00005417"/>
    </source>
</evidence>
<dbReference type="SMART" id="SM00382">
    <property type="entry name" value="AAA"/>
    <property type="match status" value="1"/>
</dbReference>
<keyword evidence="5 8" id="KW-0067">ATP-binding</keyword>
<dbReference type="GO" id="GO:0015658">
    <property type="term" value="F:branched-chain amino acid transmembrane transporter activity"/>
    <property type="evidence" value="ECO:0007669"/>
    <property type="project" value="TreeGrafter"/>
</dbReference>
<dbReference type="SUPFAM" id="SSF52540">
    <property type="entry name" value="P-loop containing nucleoside triphosphate hydrolases"/>
    <property type="match status" value="1"/>
</dbReference>
<keyword evidence="6" id="KW-0029">Amino-acid transport</keyword>
<name>A0A446CYV1_9BURK</name>
<dbReference type="PANTHER" id="PTHR43820:SF5">
    <property type="entry name" value="HIGH-AFFINITY BRANCHED-CHAIN AMINO ACID TRANSPORT ATP-BINDING PROTEIN"/>
    <property type="match status" value="1"/>
</dbReference>
<evidence type="ECO:0000256" key="6">
    <source>
        <dbReference type="ARBA" id="ARBA00022970"/>
    </source>
</evidence>
<dbReference type="EMBL" id="UFQB01000044">
    <property type="protein sequence ID" value="SSW73041.1"/>
    <property type="molecule type" value="Genomic_DNA"/>
</dbReference>
<comment type="similarity">
    <text evidence="1">Belongs to the ABC transporter superfamily.</text>
</comment>
<evidence type="ECO:0000313" key="8">
    <source>
        <dbReference type="EMBL" id="SSW73041.1"/>
    </source>
</evidence>
<dbReference type="GO" id="GO:0005524">
    <property type="term" value="F:ATP binding"/>
    <property type="evidence" value="ECO:0007669"/>
    <property type="project" value="UniProtKB-KW"/>
</dbReference>
<dbReference type="InterPro" id="IPR003439">
    <property type="entry name" value="ABC_transporter-like_ATP-bd"/>
</dbReference>
<evidence type="ECO:0000256" key="2">
    <source>
        <dbReference type="ARBA" id="ARBA00022448"/>
    </source>
</evidence>
<dbReference type="InterPro" id="IPR052156">
    <property type="entry name" value="BCAA_Transport_ATP-bd_LivF"/>
</dbReference>
<dbReference type="InterPro" id="IPR017871">
    <property type="entry name" value="ABC_transporter-like_CS"/>
</dbReference>
<proteinExistence type="inferred from homology"/>
<protein>
    <submittedName>
        <fullName evidence="8">High-affinity branched-chain amino acid transport ATP-binding protein LivF</fullName>
    </submittedName>
</protein>
<accession>A0A446CYV1</accession>
<dbReference type="Gene3D" id="3.40.50.300">
    <property type="entry name" value="P-loop containing nucleotide triphosphate hydrolases"/>
    <property type="match status" value="1"/>
</dbReference>
<evidence type="ECO:0000259" key="7">
    <source>
        <dbReference type="PROSITE" id="PS50893"/>
    </source>
</evidence>
<evidence type="ECO:0000256" key="5">
    <source>
        <dbReference type="ARBA" id="ARBA00022840"/>
    </source>
</evidence>
<dbReference type="PROSITE" id="PS50893">
    <property type="entry name" value="ABC_TRANSPORTER_2"/>
    <property type="match status" value="1"/>
</dbReference>
<dbReference type="PANTHER" id="PTHR43820">
    <property type="entry name" value="HIGH-AFFINITY BRANCHED-CHAIN AMINO ACID TRANSPORT ATP-BINDING PROTEIN LIVF"/>
    <property type="match status" value="1"/>
</dbReference>
<dbReference type="PROSITE" id="PS00211">
    <property type="entry name" value="ABC_TRANSPORTER_1"/>
    <property type="match status" value="1"/>
</dbReference>
<dbReference type="OrthoDB" id="9775250at2"/>
<evidence type="ECO:0000313" key="9">
    <source>
        <dbReference type="Proteomes" id="UP000289184"/>
    </source>
</evidence>
<evidence type="ECO:0000256" key="3">
    <source>
        <dbReference type="ARBA" id="ARBA00022475"/>
    </source>
</evidence>
<gene>
    <name evidence="8" type="primary">livF_36</name>
    <name evidence="8" type="ORF">AGI3411_05852</name>
</gene>
<evidence type="ECO:0000256" key="4">
    <source>
        <dbReference type="ARBA" id="ARBA00022741"/>
    </source>
</evidence>
<keyword evidence="3" id="KW-1003">Cell membrane</keyword>
<feature type="domain" description="ABC transporter" evidence="7">
    <location>
        <begin position="3"/>
        <end position="223"/>
    </location>
</feature>
<organism evidence="8 9">
    <name type="scientific">Achromobacter agilis</name>
    <dbReference type="NCBI Taxonomy" id="1353888"/>
    <lineage>
        <taxon>Bacteria</taxon>
        <taxon>Pseudomonadati</taxon>
        <taxon>Pseudomonadota</taxon>
        <taxon>Betaproteobacteria</taxon>
        <taxon>Burkholderiales</taxon>
        <taxon>Alcaligenaceae</taxon>
        <taxon>Achromobacter</taxon>
    </lineage>
</organism>
<dbReference type="Pfam" id="PF00005">
    <property type="entry name" value="ABC_tran"/>
    <property type="match status" value="1"/>
</dbReference>
<dbReference type="RefSeq" id="WP_129530839.1">
    <property type="nucleotide sequence ID" value="NZ_UFQB01000044.1"/>
</dbReference>
<keyword evidence="2" id="KW-0813">Transport</keyword>